<dbReference type="AlphaFoldDB" id="A0AAN7YX52"/>
<comment type="caution">
    <text evidence="1">The sequence shown here is derived from an EMBL/GenBank/DDBJ whole genome shotgun (WGS) entry which is preliminary data.</text>
</comment>
<sequence length="390" mass="43193">MPATVRPASHPPRKWPGQAATSTQTLFQASCHHDANRCKRIIQSSFGHVTEAAAISGSSNAFVYAVTSAYNQHHHLTIRPEDVWFAILTQLSFYINANAEELRSLFVAHEGQKELNVVDIGTLQTADFGKLAVQMTKEIEKHVLDPELRDWIMPHFTTTTKTDTITAAVLMMGSMQKYFGYKMMLLCGISSVTLMGDKGDWVEIRRRLDKLPQFGKEAESFYRLLVPVLGFFIRTFGEGDDPDVVDFWSKIADAENNGSGPSYISGWITAFCFWDGEGKPMHGGPATGCEINGTRYHKLDTEDIPVGYVSVPVTVDDNGQAIKTRMVAGSVGIAASSSGEKLDTSWTHAGWDKRPFGEPQYSPVKPEISDKTGLDSLQPISGWWMYELAD</sequence>
<dbReference type="EMBL" id="JAWHQM010000009">
    <property type="protein sequence ID" value="KAK5628850.1"/>
    <property type="molecule type" value="Genomic_DNA"/>
</dbReference>
<protein>
    <submittedName>
        <fullName evidence="1">Uncharacterized protein</fullName>
    </submittedName>
</protein>
<evidence type="ECO:0000313" key="2">
    <source>
        <dbReference type="Proteomes" id="UP001305414"/>
    </source>
</evidence>
<accession>A0AAN7YX52</accession>
<evidence type="ECO:0000313" key="1">
    <source>
        <dbReference type="EMBL" id="KAK5628850.1"/>
    </source>
</evidence>
<reference evidence="1 2" key="1">
    <citation type="submission" date="2023-10" db="EMBL/GenBank/DDBJ databases">
        <title>Draft genome sequence of Xylaria bambusicola isolate GMP-LS, the root and basal stem rot pathogen of sugarcane in Indonesia.</title>
        <authorList>
            <person name="Selvaraj P."/>
            <person name="Muralishankar V."/>
            <person name="Muruganantham S."/>
            <person name="Sp S."/>
            <person name="Haryani S."/>
            <person name="Lau K.J.X."/>
            <person name="Naqvi N.I."/>
        </authorList>
    </citation>
    <scope>NUCLEOTIDE SEQUENCE [LARGE SCALE GENOMIC DNA]</scope>
    <source>
        <strain evidence="1">GMP-LS</strain>
    </source>
</reference>
<proteinExistence type="predicted"/>
<dbReference type="Pfam" id="PF14388">
    <property type="entry name" value="DUF4419"/>
    <property type="match status" value="1"/>
</dbReference>
<organism evidence="1 2">
    <name type="scientific">Xylaria bambusicola</name>
    <dbReference type="NCBI Taxonomy" id="326684"/>
    <lineage>
        <taxon>Eukaryota</taxon>
        <taxon>Fungi</taxon>
        <taxon>Dikarya</taxon>
        <taxon>Ascomycota</taxon>
        <taxon>Pezizomycotina</taxon>
        <taxon>Sordariomycetes</taxon>
        <taxon>Xylariomycetidae</taxon>
        <taxon>Xylariales</taxon>
        <taxon>Xylariaceae</taxon>
        <taxon>Xylaria</taxon>
    </lineage>
</organism>
<dbReference type="PANTHER" id="PTHR31252:SF11">
    <property type="entry name" value="DUF4419 DOMAIN-CONTAINING PROTEIN"/>
    <property type="match status" value="1"/>
</dbReference>
<dbReference type="Proteomes" id="UP001305414">
    <property type="component" value="Unassembled WGS sequence"/>
</dbReference>
<keyword evidence="2" id="KW-1185">Reference proteome</keyword>
<gene>
    <name evidence="1" type="ORF">RRF57_004565</name>
</gene>
<name>A0AAN7YX52_9PEZI</name>
<dbReference type="PANTHER" id="PTHR31252">
    <property type="entry name" value="DUF4419 DOMAIN-CONTAINING PROTEIN"/>
    <property type="match status" value="1"/>
</dbReference>
<dbReference type="InterPro" id="IPR025533">
    <property type="entry name" value="DUF4419"/>
</dbReference>